<evidence type="ECO:0000256" key="9">
    <source>
        <dbReference type="PROSITE-ProRule" id="PRU00339"/>
    </source>
</evidence>
<keyword evidence="4" id="KW-0808">Transferase</keyword>
<name>A0A839SIE7_9SPHI</name>
<dbReference type="CDD" id="cd16917">
    <property type="entry name" value="HATPase_UhpB-NarQ-NarX-like"/>
    <property type="match status" value="1"/>
</dbReference>
<dbReference type="SMART" id="SM00028">
    <property type="entry name" value="TPR"/>
    <property type="match status" value="5"/>
</dbReference>
<feature type="chain" id="PRO_5032670010" description="histidine kinase" evidence="11">
    <location>
        <begin position="18"/>
        <end position="595"/>
    </location>
</feature>
<dbReference type="PROSITE" id="PS50005">
    <property type="entry name" value="TPR"/>
    <property type="match status" value="1"/>
</dbReference>
<evidence type="ECO:0000313" key="14">
    <source>
        <dbReference type="Proteomes" id="UP000539265"/>
    </source>
</evidence>
<comment type="caution">
    <text evidence="13">The sequence shown here is derived from an EMBL/GenBank/DDBJ whole genome shotgun (WGS) entry which is preliminary data.</text>
</comment>
<dbReference type="PANTHER" id="PTHR24421">
    <property type="entry name" value="NITRATE/NITRITE SENSOR PROTEIN NARX-RELATED"/>
    <property type="match status" value="1"/>
</dbReference>
<dbReference type="Gene3D" id="3.30.565.10">
    <property type="entry name" value="Histidine kinase-like ATPase, C-terminal domain"/>
    <property type="match status" value="1"/>
</dbReference>
<dbReference type="GO" id="GO:0016020">
    <property type="term" value="C:membrane"/>
    <property type="evidence" value="ECO:0007669"/>
    <property type="project" value="InterPro"/>
</dbReference>
<dbReference type="Gene3D" id="1.25.40.10">
    <property type="entry name" value="Tetratricopeptide repeat domain"/>
    <property type="match status" value="2"/>
</dbReference>
<evidence type="ECO:0000256" key="6">
    <source>
        <dbReference type="ARBA" id="ARBA00022777"/>
    </source>
</evidence>
<dbReference type="SUPFAM" id="SSF48452">
    <property type="entry name" value="TPR-like"/>
    <property type="match status" value="2"/>
</dbReference>
<dbReference type="Proteomes" id="UP000539265">
    <property type="component" value="Unassembled WGS sequence"/>
</dbReference>
<feature type="domain" description="Histidine kinase" evidence="12">
    <location>
        <begin position="397"/>
        <end position="592"/>
    </location>
</feature>
<dbReference type="InterPro" id="IPR036890">
    <property type="entry name" value="HATPase_C_sf"/>
</dbReference>
<feature type="repeat" description="TPR" evidence="9">
    <location>
        <begin position="157"/>
        <end position="190"/>
    </location>
</feature>
<dbReference type="PROSITE" id="PS51257">
    <property type="entry name" value="PROKAR_LIPOPROTEIN"/>
    <property type="match status" value="1"/>
</dbReference>
<accession>A0A839SIE7</accession>
<dbReference type="GO" id="GO:0000155">
    <property type="term" value="F:phosphorelay sensor kinase activity"/>
    <property type="evidence" value="ECO:0007669"/>
    <property type="project" value="InterPro"/>
</dbReference>
<evidence type="ECO:0000313" key="13">
    <source>
        <dbReference type="EMBL" id="MBB3057054.1"/>
    </source>
</evidence>
<keyword evidence="3" id="KW-0597">Phosphoprotein</keyword>
<keyword evidence="6 13" id="KW-0418">Kinase</keyword>
<evidence type="ECO:0000256" key="7">
    <source>
        <dbReference type="ARBA" id="ARBA00022840"/>
    </source>
</evidence>
<dbReference type="InterPro" id="IPR005467">
    <property type="entry name" value="His_kinase_dom"/>
</dbReference>
<keyword evidence="10" id="KW-0472">Membrane</keyword>
<evidence type="ECO:0000256" key="8">
    <source>
        <dbReference type="ARBA" id="ARBA00023012"/>
    </source>
</evidence>
<keyword evidence="10" id="KW-1133">Transmembrane helix</keyword>
<protein>
    <recommendedName>
        <fullName evidence="2">histidine kinase</fullName>
        <ecNumber evidence="2">2.7.13.3</ecNumber>
    </recommendedName>
</protein>
<dbReference type="Pfam" id="PF02518">
    <property type="entry name" value="HATPase_c"/>
    <property type="match status" value="1"/>
</dbReference>
<dbReference type="Gene3D" id="1.20.5.1930">
    <property type="match status" value="1"/>
</dbReference>
<gene>
    <name evidence="13" type="ORF">FHS11_003482</name>
</gene>
<evidence type="ECO:0000256" key="1">
    <source>
        <dbReference type="ARBA" id="ARBA00000085"/>
    </source>
</evidence>
<feature type="transmembrane region" description="Helical" evidence="10">
    <location>
        <begin position="352"/>
        <end position="372"/>
    </location>
</feature>
<evidence type="ECO:0000256" key="2">
    <source>
        <dbReference type="ARBA" id="ARBA00012438"/>
    </source>
</evidence>
<dbReference type="PROSITE" id="PS50109">
    <property type="entry name" value="HIS_KIN"/>
    <property type="match status" value="1"/>
</dbReference>
<dbReference type="InterPro" id="IPR011990">
    <property type="entry name" value="TPR-like_helical_dom_sf"/>
</dbReference>
<evidence type="ECO:0000256" key="3">
    <source>
        <dbReference type="ARBA" id="ARBA00022553"/>
    </source>
</evidence>
<reference evidence="13" key="1">
    <citation type="submission" date="2020-08" db="EMBL/GenBank/DDBJ databases">
        <title>Genomic Encyclopedia of Type Strains, Phase III (KMG-III): the genomes of soil and plant-associated and newly described type strains.</title>
        <authorList>
            <person name="Whitman W."/>
        </authorList>
    </citation>
    <scope>NUCLEOTIDE SEQUENCE [LARGE SCALE GENOMIC DNA]</scope>
    <source>
        <strain evidence="13">CECT 8628</strain>
    </source>
</reference>
<organism evidence="13 14">
    <name type="scientific">Mucilaginibacter gotjawali</name>
    <dbReference type="NCBI Taxonomy" id="1550579"/>
    <lineage>
        <taxon>Bacteria</taxon>
        <taxon>Pseudomonadati</taxon>
        <taxon>Bacteroidota</taxon>
        <taxon>Sphingobacteriia</taxon>
        <taxon>Sphingobacteriales</taxon>
        <taxon>Sphingobacteriaceae</taxon>
        <taxon>Mucilaginibacter</taxon>
    </lineage>
</organism>
<dbReference type="Pfam" id="PF07730">
    <property type="entry name" value="HisKA_3"/>
    <property type="match status" value="1"/>
</dbReference>
<dbReference type="GO" id="GO:0005524">
    <property type="term" value="F:ATP binding"/>
    <property type="evidence" value="ECO:0007669"/>
    <property type="project" value="UniProtKB-KW"/>
</dbReference>
<dbReference type="SUPFAM" id="SSF55874">
    <property type="entry name" value="ATPase domain of HSP90 chaperone/DNA topoisomerase II/histidine kinase"/>
    <property type="match status" value="1"/>
</dbReference>
<dbReference type="EMBL" id="JACHWX010000011">
    <property type="protein sequence ID" value="MBB3057054.1"/>
    <property type="molecule type" value="Genomic_DNA"/>
</dbReference>
<evidence type="ECO:0000256" key="4">
    <source>
        <dbReference type="ARBA" id="ARBA00022679"/>
    </source>
</evidence>
<keyword evidence="8" id="KW-0902">Two-component regulatory system</keyword>
<dbReference type="SMART" id="SM00387">
    <property type="entry name" value="HATPase_c"/>
    <property type="match status" value="1"/>
</dbReference>
<dbReference type="Pfam" id="PF13424">
    <property type="entry name" value="TPR_12"/>
    <property type="match status" value="1"/>
</dbReference>
<keyword evidence="7" id="KW-0067">ATP-binding</keyword>
<dbReference type="EC" id="2.7.13.3" evidence="2"/>
<proteinExistence type="predicted"/>
<keyword evidence="5" id="KW-0547">Nucleotide-binding</keyword>
<keyword evidence="14" id="KW-1185">Reference proteome</keyword>
<dbReference type="InterPro" id="IPR011712">
    <property type="entry name" value="Sig_transdc_His_kin_sub3_dim/P"/>
</dbReference>
<dbReference type="InterPro" id="IPR003594">
    <property type="entry name" value="HATPase_dom"/>
</dbReference>
<dbReference type="GO" id="GO:0046983">
    <property type="term" value="F:protein dimerization activity"/>
    <property type="evidence" value="ECO:0007669"/>
    <property type="project" value="InterPro"/>
</dbReference>
<evidence type="ECO:0000256" key="11">
    <source>
        <dbReference type="SAM" id="SignalP"/>
    </source>
</evidence>
<sequence length="595" mass="67189">MKYFFFICFLLSAISCAGQNSDSLKKIIFGNASYQKRLNATTAFLSHPLRKNPGETLEIARKGLSLADRLGDKKATGLILLAIGKTFELTAKYDSAAYFFDRAIAILSTVKNQASVADEYLELAKSYAQLKNYDKAIRLNQIVIGISSITGAHRQLINALSQAGALYEAKHNYREALNYFKQAYDIIDSLDFVQKTKENTSEAFSKNFMKDVLGSLKQKSESAQDILKTIETKKSLNDTLALTINYFNLGVLYKSKKLYPQSMDALQKCLQYATKISYGAMQSSAVNEIADLYEQKGDYRQSLVYLKKHMALSALNNTSQSKTIDELQTKYEITQREDQVLQQQFEITKRNYWMTGIVVIIGLMLFIGFIYYKQTKLKQRNIAMQAIIETEESERKRIAQDLHDSVSQTMTAAKINLTVIGGELPFANEAQKKRFEKAIKLVDDGFREVRTISHNMMPWALHETGLALVVKQFVENIENDAIAIKLFSRGFDEPFDATTEIILYRVLQECVNNVMKHADASRLDISLIRDEQNISLTIEDNGKGFEVAGPGAYWGIGLNNLRSRINFLKGKVEIDSRVGKGTLVSVYIPLNRKSL</sequence>
<evidence type="ECO:0000256" key="10">
    <source>
        <dbReference type="SAM" id="Phobius"/>
    </source>
</evidence>
<evidence type="ECO:0000259" key="12">
    <source>
        <dbReference type="PROSITE" id="PS50109"/>
    </source>
</evidence>
<evidence type="ECO:0000256" key="5">
    <source>
        <dbReference type="ARBA" id="ARBA00022741"/>
    </source>
</evidence>
<keyword evidence="11" id="KW-0732">Signal</keyword>
<feature type="signal peptide" evidence="11">
    <location>
        <begin position="1"/>
        <end position="17"/>
    </location>
</feature>
<dbReference type="AlphaFoldDB" id="A0A839SIE7"/>
<keyword evidence="10" id="KW-0812">Transmembrane</keyword>
<comment type="catalytic activity">
    <reaction evidence="1">
        <text>ATP + protein L-histidine = ADP + protein N-phospho-L-histidine.</text>
        <dbReference type="EC" id="2.7.13.3"/>
    </reaction>
</comment>
<dbReference type="InterPro" id="IPR050482">
    <property type="entry name" value="Sensor_HK_TwoCompSys"/>
</dbReference>
<dbReference type="InterPro" id="IPR019734">
    <property type="entry name" value="TPR_rpt"/>
</dbReference>
<keyword evidence="9" id="KW-0802">TPR repeat</keyword>
<dbReference type="RefSeq" id="WP_183476104.1">
    <property type="nucleotide sequence ID" value="NZ_JACHWX010000011.1"/>
</dbReference>
<dbReference type="PANTHER" id="PTHR24421:SF10">
    <property type="entry name" value="NITRATE_NITRITE SENSOR PROTEIN NARQ"/>
    <property type="match status" value="1"/>
</dbReference>